<gene>
    <name evidence="5" type="ORF">RAN89_00860</name>
</gene>
<dbReference type="InterPro" id="IPR027385">
    <property type="entry name" value="Beta-barrel_OMP"/>
</dbReference>
<accession>A0ABZ0AZW2</accession>
<dbReference type="Pfam" id="PF13505">
    <property type="entry name" value="OMP_b-brl"/>
    <property type="match status" value="1"/>
</dbReference>
<evidence type="ECO:0000256" key="1">
    <source>
        <dbReference type="ARBA" id="ARBA00004442"/>
    </source>
</evidence>
<evidence type="ECO:0000256" key="2">
    <source>
        <dbReference type="ARBA" id="ARBA00022729"/>
    </source>
</evidence>
<evidence type="ECO:0000256" key="3">
    <source>
        <dbReference type="SAM" id="SignalP"/>
    </source>
</evidence>
<feature type="chain" id="PRO_5045230329" evidence="3">
    <location>
        <begin position="23"/>
        <end position="184"/>
    </location>
</feature>
<feature type="signal peptide" evidence="3">
    <location>
        <begin position="1"/>
        <end position="22"/>
    </location>
</feature>
<organism evidence="5 6">
    <name type="scientific">Rhodoferax mekongensis</name>
    <dbReference type="NCBI Taxonomy" id="3068341"/>
    <lineage>
        <taxon>Bacteria</taxon>
        <taxon>Pseudomonadati</taxon>
        <taxon>Pseudomonadota</taxon>
        <taxon>Betaproteobacteria</taxon>
        <taxon>Burkholderiales</taxon>
        <taxon>Comamonadaceae</taxon>
        <taxon>Rhodoferax</taxon>
    </lineage>
</organism>
<dbReference type="Proteomes" id="UP001302257">
    <property type="component" value="Chromosome"/>
</dbReference>
<dbReference type="Gene3D" id="2.40.160.20">
    <property type="match status" value="1"/>
</dbReference>
<comment type="subcellular location">
    <subcellularLocation>
        <location evidence="1">Cell outer membrane</location>
    </subcellularLocation>
</comment>
<evidence type="ECO:0000313" key="5">
    <source>
        <dbReference type="EMBL" id="WNO05005.1"/>
    </source>
</evidence>
<dbReference type="RefSeq" id="WP_313867815.1">
    <property type="nucleotide sequence ID" value="NZ_CP132507.1"/>
</dbReference>
<reference evidence="5 6" key="1">
    <citation type="submission" date="2023-08" db="EMBL/GenBank/DDBJ databases">
        <title>Rhodoferax potami sp. nov. and Rhodoferax mekongensis sp. nov., isolated from the Mekong River in Thailand.</title>
        <authorList>
            <person name="Kitikhun S."/>
            <person name="Charoenyingcharoen P."/>
            <person name="Siriarchawattana P."/>
            <person name="Likhitrattanapisal S."/>
            <person name="Nilsakha T."/>
            <person name="Chanpet A."/>
            <person name="Rattanawaree P."/>
            <person name="Ingsriswang S."/>
        </authorList>
    </citation>
    <scope>NUCLEOTIDE SEQUENCE [LARGE SCALE GENOMIC DNA]</scope>
    <source>
        <strain evidence="5 6">TBRC 17307</strain>
    </source>
</reference>
<keyword evidence="2 3" id="KW-0732">Signal</keyword>
<dbReference type="InterPro" id="IPR011250">
    <property type="entry name" value="OMP/PagP_B-barrel"/>
</dbReference>
<keyword evidence="6" id="KW-1185">Reference proteome</keyword>
<protein>
    <submittedName>
        <fullName evidence="5">Outer membrane beta-barrel protein</fullName>
    </submittedName>
</protein>
<name>A0ABZ0AZW2_9BURK</name>
<evidence type="ECO:0000313" key="6">
    <source>
        <dbReference type="Proteomes" id="UP001302257"/>
    </source>
</evidence>
<sequence>MKKLLIAATAAAATLVAPQAFAQAKNFQGFSVTAAVNANNNSAELANKVDASRGNVGVIAQYDFSVGSAFVVGLGASLALNDFDIASNAKLQNANSVFIAPGVAINDQTLIYGKIASITAKADLSGTSADISGIGYGIGARYFTNKNVFFQGEYVFNKYDDKKTSVGTFKNQTGVLTLGVGYKF</sequence>
<evidence type="ECO:0000259" key="4">
    <source>
        <dbReference type="Pfam" id="PF13505"/>
    </source>
</evidence>
<proteinExistence type="predicted"/>
<dbReference type="SUPFAM" id="SSF56925">
    <property type="entry name" value="OMPA-like"/>
    <property type="match status" value="1"/>
</dbReference>
<dbReference type="EMBL" id="CP132507">
    <property type="protein sequence ID" value="WNO05005.1"/>
    <property type="molecule type" value="Genomic_DNA"/>
</dbReference>
<feature type="domain" description="Outer membrane protein beta-barrel" evidence="4">
    <location>
        <begin position="9"/>
        <end position="184"/>
    </location>
</feature>